<dbReference type="EMBL" id="CP001359">
    <property type="protein sequence ID" value="ACL66604.1"/>
    <property type="molecule type" value="Genomic_DNA"/>
</dbReference>
<keyword evidence="1" id="KW-0812">Transmembrane</keyword>
<dbReference type="HOGENOM" id="CLU_2696433_0_0_7"/>
<keyword evidence="1" id="KW-1133">Transmembrane helix</keyword>
<dbReference type="AlphaFoldDB" id="B8JGW7"/>
<feature type="transmembrane region" description="Helical" evidence="1">
    <location>
        <begin position="6"/>
        <end position="22"/>
    </location>
</feature>
<dbReference type="RefSeq" id="WP_015934417.1">
    <property type="nucleotide sequence ID" value="NC_011891.1"/>
</dbReference>
<keyword evidence="1" id="KW-0472">Membrane</keyword>
<evidence type="ECO:0000313" key="3">
    <source>
        <dbReference type="Proteomes" id="UP000007089"/>
    </source>
</evidence>
<sequence length="73" mass="7836">MLDDLVLILTLVGTAYGVTLLVQRRVHRLRGAPARIAVGHRLYASPLVSSPGSLVLPRTRVRGLRGAIGRLLG</sequence>
<evidence type="ECO:0000256" key="1">
    <source>
        <dbReference type="SAM" id="Phobius"/>
    </source>
</evidence>
<accession>B8JGW7</accession>
<organism evidence="2 3">
    <name type="scientific">Anaeromyxobacter dehalogenans (strain ATCC BAA-258 / DSM 21875 / 2CP-1)</name>
    <dbReference type="NCBI Taxonomy" id="455488"/>
    <lineage>
        <taxon>Bacteria</taxon>
        <taxon>Pseudomonadati</taxon>
        <taxon>Myxococcota</taxon>
        <taxon>Myxococcia</taxon>
        <taxon>Myxococcales</taxon>
        <taxon>Cystobacterineae</taxon>
        <taxon>Anaeromyxobacteraceae</taxon>
        <taxon>Anaeromyxobacter</taxon>
    </lineage>
</organism>
<keyword evidence="3" id="KW-1185">Reference proteome</keyword>
<protein>
    <submittedName>
        <fullName evidence="2">Uncharacterized protein</fullName>
    </submittedName>
</protein>
<dbReference type="KEGG" id="acp:A2cp1_3270"/>
<name>B8JGW7_ANAD2</name>
<reference evidence="2" key="1">
    <citation type="submission" date="2009-01" db="EMBL/GenBank/DDBJ databases">
        <title>Complete sequence of Anaeromyxobacter dehalogenans 2CP-1.</title>
        <authorList>
            <consortium name="US DOE Joint Genome Institute"/>
            <person name="Lucas S."/>
            <person name="Copeland A."/>
            <person name="Lapidus A."/>
            <person name="Glavina del Rio T."/>
            <person name="Dalin E."/>
            <person name="Tice H."/>
            <person name="Bruce D."/>
            <person name="Goodwin L."/>
            <person name="Pitluck S."/>
            <person name="Saunders E."/>
            <person name="Brettin T."/>
            <person name="Detter J.C."/>
            <person name="Han C."/>
            <person name="Larimer F."/>
            <person name="Land M."/>
            <person name="Hauser L."/>
            <person name="Kyrpides N."/>
            <person name="Ovchinnikova G."/>
            <person name="Beliaev A.S."/>
            <person name="Richardson P."/>
        </authorList>
    </citation>
    <scope>NUCLEOTIDE SEQUENCE</scope>
    <source>
        <strain evidence="2">2CP-1</strain>
    </source>
</reference>
<gene>
    <name evidence="2" type="ordered locus">A2cp1_3270</name>
</gene>
<dbReference type="Proteomes" id="UP000007089">
    <property type="component" value="Chromosome"/>
</dbReference>
<evidence type="ECO:0000313" key="2">
    <source>
        <dbReference type="EMBL" id="ACL66604.1"/>
    </source>
</evidence>
<proteinExistence type="predicted"/>